<dbReference type="AlphaFoldDB" id="A0A9D5CK67"/>
<accession>A0A9D5CK67</accession>
<evidence type="ECO:0000256" key="1">
    <source>
        <dbReference type="SAM" id="Coils"/>
    </source>
</evidence>
<dbReference type="GO" id="GO:0016859">
    <property type="term" value="F:cis-trans isomerase activity"/>
    <property type="evidence" value="ECO:0007669"/>
    <property type="project" value="TreeGrafter"/>
</dbReference>
<dbReference type="PANTHER" id="PTHR33591:SF1">
    <property type="entry name" value="BETA-CAROTENE ISOMERASE D27, CHLOROPLASTIC"/>
    <property type="match status" value="1"/>
</dbReference>
<organism evidence="3 4">
    <name type="scientific">Dioscorea zingiberensis</name>
    <dbReference type="NCBI Taxonomy" id="325984"/>
    <lineage>
        <taxon>Eukaryota</taxon>
        <taxon>Viridiplantae</taxon>
        <taxon>Streptophyta</taxon>
        <taxon>Embryophyta</taxon>
        <taxon>Tracheophyta</taxon>
        <taxon>Spermatophyta</taxon>
        <taxon>Magnoliopsida</taxon>
        <taxon>Liliopsida</taxon>
        <taxon>Dioscoreales</taxon>
        <taxon>Dioscoreaceae</taxon>
        <taxon>Dioscorea</taxon>
    </lineage>
</organism>
<dbReference type="Proteomes" id="UP001085076">
    <property type="component" value="Miscellaneous, Linkage group lg04"/>
</dbReference>
<reference evidence="3" key="2">
    <citation type="journal article" date="2022" name="Hortic Res">
        <title>The genome of Dioscorea zingiberensis sheds light on the biosynthesis, origin and evolution of the medicinally important diosgenin saponins.</title>
        <authorList>
            <person name="Li Y."/>
            <person name="Tan C."/>
            <person name="Li Z."/>
            <person name="Guo J."/>
            <person name="Li S."/>
            <person name="Chen X."/>
            <person name="Wang C."/>
            <person name="Dai X."/>
            <person name="Yang H."/>
            <person name="Song W."/>
            <person name="Hou L."/>
            <person name="Xu J."/>
            <person name="Tong Z."/>
            <person name="Xu A."/>
            <person name="Yuan X."/>
            <person name="Wang W."/>
            <person name="Yang Q."/>
            <person name="Chen L."/>
            <person name="Sun Z."/>
            <person name="Wang K."/>
            <person name="Pan B."/>
            <person name="Chen J."/>
            <person name="Bao Y."/>
            <person name="Liu F."/>
            <person name="Qi X."/>
            <person name="Gang D.R."/>
            <person name="Wen J."/>
            <person name="Li J."/>
        </authorList>
    </citation>
    <scope>NUCLEOTIDE SEQUENCE</scope>
    <source>
        <strain evidence="3">Dzin_1.0</strain>
    </source>
</reference>
<dbReference type="GO" id="GO:0007186">
    <property type="term" value="P:G protein-coupled receptor signaling pathway"/>
    <property type="evidence" value="ECO:0007669"/>
    <property type="project" value="InterPro"/>
</dbReference>
<evidence type="ECO:0000313" key="3">
    <source>
        <dbReference type="EMBL" id="KAJ0974067.1"/>
    </source>
</evidence>
<dbReference type="GO" id="GO:1901601">
    <property type="term" value="P:strigolactone biosynthetic process"/>
    <property type="evidence" value="ECO:0007669"/>
    <property type="project" value="TreeGrafter"/>
</dbReference>
<dbReference type="GO" id="GO:0005506">
    <property type="term" value="F:iron ion binding"/>
    <property type="evidence" value="ECO:0007669"/>
    <property type="project" value="InterPro"/>
</dbReference>
<feature type="coiled-coil region" evidence="1">
    <location>
        <begin position="19"/>
        <end position="56"/>
    </location>
</feature>
<keyword evidence="4" id="KW-1185">Reference proteome</keyword>
<dbReference type="OrthoDB" id="416096at2759"/>
<evidence type="ECO:0000259" key="2">
    <source>
        <dbReference type="SMART" id="SM01224"/>
    </source>
</evidence>
<dbReference type="Pfam" id="PF00631">
    <property type="entry name" value="G-gamma"/>
    <property type="match status" value="1"/>
</dbReference>
<protein>
    <recommendedName>
        <fullName evidence="2">G protein gamma domain-containing protein</fullName>
    </recommendedName>
</protein>
<dbReference type="PANTHER" id="PTHR33591">
    <property type="entry name" value="BETA-CAROTENE ISOMERASE D27"/>
    <property type="match status" value="1"/>
</dbReference>
<dbReference type="Pfam" id="PF13225">
    <property type="entry name" value="D27-like_C"/>
    <property type="match status" value="1"/>
</dbReference>
<comment type="caution">
    <text evidence="3">The sequence shown here is derived from an EMBL/GenBank/DDBJ whole genome shotgun (WGS) entry which is preliminary data.</text>
</comment>
<proteinExistence type="predicted"/>
<reference evidence="3" key="1">
    <citation type="submission" date="2021-03" db="EMBL/GenBank/DDBJ databases">
        <authorList>
            <person name="Li Z."/>
            <person name="Yang C."/>
        </authorList>
    </citation>
    <scope>NUCLEOTIDE SEQUENCE</scope>
    <source>
        <strain evidence="3">Dzin_1.0</strain>
        <tissue evidence="3">Leaf</tissue>
    </source>
</reference>
<dbReference type="GO" id="GO:0009536">
    <property type="term" value="C:plastid"/>
    <property type="evidence" value="ECO:0007669"/>
    <property type="project" value="TreeGrafter"/>
</dbReference>
<sequence length="345" mass="39286">MQAEGKVAATPPAVDTRGKHRISAELKRLEQEARFLEEEMEELEKTEKVSASCQELLHKVESKPDPLLPATIGPVNPTWNRWFEGPQDLQGLPVRRKAARQGSVGQWRMRKDQRQVSRSVIGVRTENKSGIVTVTEADERATAETVYEDNWFSLLAIHHLSQSVQNTTGLRSEKEGYEGLMEAASMAAKNFGFKYQQELVIQALHKAFPSLILNMIRVIMPPTRFSREYFARFTTVFFSWLVGPCQVRETEFEGRKENNVVYIPKCRFLEGTKCVGMCTNMCKIPSQKFIYESLGMPLNMVPNFEDMSCEMIFGQHPPEDDPALKQLCYKKICKAKQTHGVNCSN</sequence>
<gene>
    <name evidence="3" type="ORF">J5N97_016032</name>
</gene>
<dbReference type="SMART" id="SM01224">
    <property type="entry name" value="G_gamma"/>
    <property type="match status" value="1"/>
</dbReference>
<feature type="domain" description="G protein gamma" evidence="2">
    <location>
        <begin position="23"/>
        <end position="109"/>
    </location>
</feature>
<evidence type="ECO:0000313" key="4">
    <source>
        <dbReference type="Proteomes" id="UP001085076"/>
    </source>
</evidence>
<dbReference type="EMBL" id="JAGGNH010000004">
    <property type="protein sequence ID" value="KAJ0974067.1"/>
    <property type="molecule type" value="Genomic_DNA"/>
</dbReference>
<dbReference type="InterPro" id="IPR015898">
    <property type="entry name" value="G-protein_gamma-like_dom"/>
</dbReference>
<dbReference type="InterPro" id="IPR025114">
    <property type="entry name" value="D27-like_C"/>
</dbReference>
<dbReference type="InterPro" id="IPR038938">
    <property type="entry name" value="D27-like"/>
</dbReference>
<keyword evidence="1" id="KW-0175">Coiled coil</keyword>
<name>A0A9D5CK67_9LILI</name>